<accession>A0A2T0MW01</accession>
<reference evidence="4 5" key="1">
    <citation type="submission" date="2018-03" db="EMBL/GenBank/DDBJ databases">
        <title>Genomic Encyclopedia of Type Strains, Phase III (KMG-III): the genomes of soil and plant-associated and newly described type strains.</title>
        <authorList>
            <person name="Whitman W."/>
        </authorList>
    </citation>
    <scope>NUCLEOTIDE SEQUENCE [LARGE SCALE GENOMIC DNA]</scope>
    <source>
        <strain evidence="4 5">CGMCC 4.7104</strain>
    </source>
</reference>
<evidence type="ECO:0000313" key="4">
    <source>
        <dbReference type="EMBL" id="PRX63114.1"/>
    </source>
</evidence>
<gene>
    <name evidence="4" type="ORF">B0I32_111107</name>
</gene>
<dbReference type="Proteomes" id="UP000238312">
    <property type="component" value="Unassembled WGS sequence"/>
</dbReference>
<dbReference type="EMBL" id="PVNG01000011">
    <property type="protein sequence ID" value="PRX63114.1"/>
    <property type="molecule type" value="Genomic_DNA"/>
</dbReference>
<organism evidence="4 5">
    <name type="scientific">Nonomuraea fuscirosea</name>
    <dbReference type="NCBI Taxonomy" id="1291556"/>
    <lineage>
        <taxon>Bacteria</taxon>
        <taxon>Bacillati</taxon>
        <taxon>Actinomycetota</taxon>
        <taxon>Actinomycetes</taxon>
        <taxon>Streptosporangiales</taxon>
        <taxon>Streptosporangiaceae</taxon>
        <taxon>Nonomuraea</taxon>
    </lineage>
</organism>
<dbReference type="OrthoDB" id="8959163at2"/>
<name>A0A2T0MW01_9ACTN</name>
<evidence type="ECO:0000313" key="5">
    <source>
        <dbReference type="Proteomes" id="UP000238312"/>
    </source>
</evidence>
<comment type="similarity">
    <text evidence="1">Belongs to the short-chain dehydrogenases/reductases (SDR) family.</text>
</comment>
<evidence type="ECO:0000256" key="2">
    <source>
        <dbReference type="ARBA" id="ARBA00023002"/>
    </source>
</evidence>
<dbReference type="SUPFAM" id="SSF51735">
    <property type="entry name" value="NAD(P)-binding Rossmann-fold domains"/>
    <property type="match status" value="1"/>
</dbReference>
<dbReference type="NCBIfam" id="NF005095">
    <property type="entry name" value="PRK06523.1"/>
    <property type="match status" value="1"/>
</dbReference>
<evidence type="ECO:0000256" key="1">
    <source>
        <dbReference type="ARBA" id="ARBA00006484"/>
    </source>
</evidence>
<dbReference type="AlphaFoldDB" id="A0A2T0MW01"/>
<proteinExistence type="inferred from homology"/>
<dbReference type="FunFam" id="3.40.50.720:FF:000084">
    <property type="entry name" value="Short-chain dehydrogenase reductase"/>
    <property type="match status" value="1"/>
</dbReference>
<evidence type="ECO:0000256" key="3">
    <source>
        <dbReference type="SAM" id="MobiDB-lite"/>
    </source>
</evidence>
<dbReference type="InterPro" id="IPR002347">
    <property type="entry name" value="SDR_fam"/>
</dbReference>
<comment type="caution">
    <text evidence="4">The sequence shown here is derived from an EMBL/GenBank/DDBJ whole genome shotgun (WGS) entry which is preliminary data.</text>
</comment>
<dbReference type="Gene3D" id="3.40.50.720">
    <property type="entry name" value="NAD(P)-binding Rossmann-like Domain"/>
    <property type="match status" value="1"/>
</dbReference>
<keyword evidence="2" id="KW-0560">Oxidoreductase</keyword>
<dbReference type="Pfam" id="PF13561">
    <property type="entry name" value="adh_short_C2"/>
    <property type="match status" value="1"/>
</dbReference>
<dbReference type="CDD" id="cd05233">
    <property type="entry name" value="SDR_c"/>
    <property type="match status" value="1"/>
</dbReference>
<dbReference type="PRINTS" id="PR00081">
    <property type="entry name" value="GDHRDH"/>
</dbReference>
<dbReference type="RefSeq" id="WP_106243835.1">
    <property type="nucleotide sequence ID" value="NZ_PVNG01000011.1"/>
</dbReference>
<dbReference type="PANTHER" id="PTHR42760">
    <property type="entry name" value="SHORT-CHAIN DEHYDROGENASES/REDUCTASES FAMILY MEMBER"/>
    <property type="match status" value="1"/>
</dbReference>
<dbReference type="PANTHER" id="PTHR42760:SF133">
    <property type="entry name" value="3-OXOACYL-[ACYL-CARRIER-PROTEIN] REDUCTASE"/>
    <property type="match status" value="1"/>
</dbReference>
<dbReference type="PRINTS" id="PR00080">
    <property type="entry name" value="SDRFAMILY"/>
</dbReference>
<keyword evidence="5" id="KW-1185">Reference proteome</keyword>
<protein>
    <submittedName>
        <fullName evidence="4">NAD(P)-dependent dehydrogenase (Short-subunit alcohol dehydrogenase family)</fullName>
    </submittedName>
</protein>
<dbReference type="InterPro" id="IPR036291">
    <property type="entry name" value="NAD(P)-bd_dom_sf"/>
</dbReference>
<sequence>MTLGNGSGELRGKRALVTGGSRGIGAAVVRRLLEEGAEVLATARTTAYPAPEGAAFVTADIRTEAGTQALAATVQETFGGVDIVVHNAGGARAGDSAVTIPDADWQDALDLNLLAAVRLNALLTPGMRDQGSGAIVHISTAALLPPVPVFAHYQAAKAGLESYSRALAAELAPFGVRVNALAPGRTATPGGEETRRRWASTDEDSGATGTPPLGREGLPGDIANAVLFLVSDQSSWITGTSFSVDGGEYPRN</sequence>
<dbReference type="GO" id="GO:0016616">
    <property type="term" value="F:oxidoreductase activity, acting on the CH-OH group of donors, NAD or NADP as acceptor"/>
    <property type="evidence" value="ECO:0007669"/>
    <property type="project" value="TreeGrafter"/>
</dbReference>
<feature type="region of interest" description="Disordered" evidence="3">
    <location>
        <begin position="183"/>
        <end position="218"/>
    </location>
</feature>